<proteinExistence type="predicted"/>
<dbReference type="Gene3D" id="1.25.40.10">
    <property type="entry name" value="Tetratricopeptide repeat domain"/>
    <property type="match status" value="1"/>
</dbReference>
<sequence length="872" mass="95273">MPPTQESVATTGAIADTGNGSEEASKLLILAAGIVHSAENVRLNRDNTIAFSRRVNELVVTIATELQERDASKAALSLLEGEVRNFERAIKAAHDDLVTRSKGSYVSQLLHREADAKKLLTHGENIHQACNTIIAAGYVRHSQSAKAALQQFENSRALEALEAHQADVAQHTSSNSRTTSSLNIPPRPQIFFGRAAELSALQSLLVAGPAGRVAVLGGPGMGKTSLAVTALHSDDVVARYGNRRFFIPCDAAEERNHCVFHIAATLGIIAAKRQDAEKALLTFLSSVPTLIVLDNFESVWESLDRRLDAERTLQLLASVESLALIITMRGTELPDGVVWTKPLLRPLQPLQPEASLQTFMAISDNPQDDHSLSVLLKLVENVPLAVTLLANLAQVESCDLMLRRWNSEKTAMLQRGGGTSKLTSLDISISISIQSPRMQSEATALQLLSILSLLKHGPIETDLGLMTSDALLSRHTIALSALLRTALCQRMRTGRIHVLSPIRQFMLENHPISEGLARPVYAHYFSVADLFQKEKRFLDLSNPSLLAEVDDVCTVVHHALHSGYEPRSAVEGAITTVRLWFNDGVGSPDVLPDAQILAQAEGFDDLTANCLVIQARMILGRVLPGDALALLCQARTLYEKIGDVIIDTTLHSADLLPLNTALASFEQIRPLVQSHSSKSPALLSRFVIGLGNLYMRSGRNQDARTCFHELLAIQRHSPNPSPRATAMAMYKLAGLEVDAGHLHTATQRLHELIELLYLVAAAMNRKIGWPVEIVRALCGFARVIEDSAAKPLLASILLLLRLWGLRPLLADALVTFGPILQRQRNFERAEARLKEALSHYEVMRNSRGSTRARIALESLKADRLAEETVTVA</sequence>
<dbReference type="Gene3D" id="3.40.50.300">
    <property type="entry name" value="P-loop containing nucleotide triphosphate hydrolases"/>
    <property type="match status" value="1"/>
</dbReference>
<dbReference type="OrthoDB" id="1534087at2759"/>
<dbReference type="EMBL" id="KV425992">
    <property type="protein sequence ID" value="KZV93278.1"/>
    <property type="molecule type" value="Genomic_DNA"/>
</dbReference>
<dbReference type="CDD" id="cd21037">
    <property type="entry name" value="MLKL_NTD"/>
    <property type="match status" value="1"/>
</dbReference>
<reference evidence="1 2" key="1">
    <citation type="journal article" date="2016" name="Mol. Biol. Evol.">
        <title>Comparative Genomics of Early-Diverging Mushroom-Forming Fungi Provides Insights into the Origins of Lignocellulose Decay Capabilities.</title>
        <authorList>
            <person name="Nagy L.G."/>
            <person name="Riley R."/>
            <person name="Tritt A."/>
            <person name="Adam C."/>
            <person name="Daum C."/>
            <person name="Floudas D."/>
            <person name="Sun H."/>
            <person name="Yadav J.S."/>
            <person name="Pangilinan J."/>
            <person name="Larsson K.H."/>
            <person name="Matsuura K."/>
            <person name="Barry K."/>
            <person name="Labutti K."/>
            <person name="Kuo R."/>
            <person name="Ohm R.A."/>
            <person name="Bhattacharya S.S."/>
            <person name="Shirouzu T."/>
            <person name="Yoshinaga Y."/>
            <person name="Martin F.M."/>
            <person name="Grigoriev I.V."/>
            <person name="Hibbett D.S."/>
        </authorList>
    </citation>
    <scope>NUCLEOTIDE SEQUENCE [LARGE SCALE GENOMIC DNA]</scope>
    <source>
        <strain evidence="1 2">HHB12029</strain>
    </source>
</reference>
<dbReference type="GO" id="GO:0007166">
    <property type="term" value="P:cell surface receptor signaling pathway"/>
    <property type="evidence" value="ECO:0007669"/>
    <property type="project" value="InterPro"/>
</dbReference>
<dbReference type="Gene3D" id="1.20.930.20">
    <property type="entry name" value="Adaptor protein Cbl, N-terminal domain"/>
    <property type="match status" value="1"/>
</dbReference>
<dbReference type="Proteomes" id="UP000077266">
    <property type="component" value="Unassembled WGS sequence"/>
</dbReference>
<dbReference type="AlphaFoldDB" id="A0A165IE67"/>
<dbReference type="InterPro" id="IPR036537">
    <property type="entry name" value="Adaptor_Cbl_N_dom_sf"/>
</dbReference>
<gene>
    <name evidence="1" type="ORF">EXIGLDRAFT_768177</name>
</gene>
<name>A0A165IE67_EXIGL</name>
<accession>A0A165IE67</accession>
<keyword evidence="2" id="KW-1185">Reference proteome</keyword>
<dbReference type="InterPro" id="IPR059179">
    <property type="entry name" value="MLKL-like_MCAfunc"/>
</dbReference>
<protein>
    <recommendedName>
        <fullName evidence="3">AAA+ ATPase domain-containing protein</fullName>
    </recommendedName>
</protein>
<dbReference type="STRING" id="1314781.A0A165IE67"/>
<dbReference type="SUPFAM" id="SSF52540">
    <property type="entry name" value="P-loop containing nucleoside triphosphate hydrolases"/>
    <property type="match status" value="1"/>
</dbReference>
<dbReference type="InParanoid" id="A0A165IE67"/>
<evidence type="ECO:0000313" key="1">
    <source>
        <dbReference type="EMBL" id="KZV93278.1"/>
    </source>
</evidence>
<organism evidence="1 2">
    <name type="scientific">Exidia glandulosa HHB12029</name>
    <dbReference type="NCBI Taxonomy" id="1314781"/>
    <lineage>
        <taxon>Eukaryota</taxon>
        <taxon>Fungi</taxon>
        <taxon>Dikarya</taxon>
        <taxon>Basidiomycota</taxon>
        <taxon>Agaricomycotina</taxon>
        <taxon>Agaricomycetes</taxon>
        <taxon>Auriculariales</taxon>
        <taxon>Exidiaceae</taxon>
        <taxon>Exidia</taxon>
    </lineage>
</organism>
<dbReference type="InterPro" id="IPR027417">
    <property type="entry name" value="P-loop_NTPase"/>
</dbReference>
<dbReference type="SUPFAM" id="SSF48452">
    <property type="entry name" value="TPR-like"/>
    <property type="match status" value="1"/>
</dbReference>
<dbReference type="InterPro" id="IPR011990">
    <property type="entry name" value="TPR-like_helical_dom_sf"/>
</dbReference>
<evidence type="ECO:0008006" key="3">
    <source>
        <dbReference type="Google" id="ProtNLM"/>
    </source>
</evidence>
<evidence type="ECO:0000313" key="2">
    <source>
        <dbReference type="Proteomes" id="UP000077266"/>
    </source>
</evidence>